<gene>
    <name evidence="1" type="ORF">SAMN05216554_3222</name>
</gene>
<protein>
    <submittedName>
        <fullName evidence="1">Uncharacterized protein</fullName>
    </submittedName>
</protein>
<evidence type="ECO:0000313" key="1">
    <source>
        <dbReference type="EMBL" id="SDZ31562.1"/>
    </source>
</evidence>
<dbReference type="AlphaFoldDB" id="A0A1H3S0W3"/>
<name>A0A1H3S0W3_9MICO</name>
<dbReference type="Proteomes" id="UP000198891">
    <property type="component" value="Unassembled WGS sequence"/>
</dbReference>
<keyword evidence="2" id="KW-1185">Reference proteome</keyword>
<proteinExistence type="predicted"/>
<sequence length="74" mass="8422">MTNGYWTDDIAALAISTPIDEIRLDRLTTSELDRLSAAIEELHASEGFAENAAFQTRYTELRRLLDRRTPQPVD</sequence>
<organism evidence="1 2">
    <name type="scientific">Herbiconiux ginsengi</name>
    <dbReference type="NCBI Taxonomy" id="381665"/>
    <lineage>
        <taxon>Bacteria</taxon>
        <taxon>Bacillati</taxon>
        <taxon>Actinomycetota</taxon>
        <taxon>Actinomycetes</taxon>
        <taxon>Micrococcales</taxon>
        <taxon>Microbacteriaceae</taxon>
        <taxon>Herbiconiux</taxon>
    </lineage>
</organism>
<evidence type="ECO:0000313" key="2">
    <source>
        <dbReference type="Proteomes" id="UP000198891"/>
    </source>
</evidence>
<accession>A0A1H3S0W3</accession>
<dbReference type="RefSeq" id="WP_092555584.1">
    <property type="nucleotide sequence ID" value="NZ_FNPZ01000003.1"/>
</dbReference>
<dbReference type="STRING" id="381665.SAMN05216554_3222"/>
<reference evidence="1 2" key="1">
    <citation type="submission" date="2016-10" db="EMBL/GenBank/DDBJ databases">
        <authorList>
            <person name="de Groot N.N."/>
        </authorList>
    </citation>
    <scope>NUCLEOTIDE SEQUENCE [LARGE SCALE GENOMIC DNA]</scope>
    <source>
        <strain evidence="1 2">CGMCC 4.3491</strain>
    </source>
</reference>
<dbReference type="EMBL" id="FNPZ01000003">
    <property type="protein sequence ID" value="SDZ31562.1"/>
    <property type="molecule type" value="Genomic_DNA"/>
</dbReference>